<comment type="caution">
    <text evidence="2">The sequence shown here is derived from an EMBL/GenBank/DDBJ whole genome shotgun (WGS) entry which is preliminary data.</text>
</comment>
<evidence type="ECO:0000256" key="1">
    <source>
        <dbReference type="SAM" id="Phobius"/>
    </source>
</evidence>
<dbReference type="EMBL" id="VFSG01000001">
    <property type="protein sequence ID" value="TPE37836.1"/>
    <property type="molecule type" value="Genomic_DNA"/>
</dbReference>
<dbReference type="RefSeq" id="WP_125329428.1">
    <property type="nucleotide sequence ID" value="NZ_VFSG01000001.1"/>
</dbReference>
<proteinExistence type="predicted"/>
<feature type="transmembrane region" description="Helical" evidence="1">
    <location>
        <begin position="68"/>
        <end position="84"/>
    </location>
</feature>
<gene>
    <name evidence="2" type="ORF">FJR71_02285</name>
</gene>
<reference evidence="2 3" key="1">
    <citation type="submission" date="2019-06" db="EMBL/GenBank/DDBJ databases">
        <authorList>
            <person name="Zou Y."/>
        </authorList>
    </citation>
    <scope>NUCLEOTIDE SEQUENCE [LARGE SCALE GENOMIC DNA]</scope>
    <source>
        <strain evidence="2 3">E24</strain>
    </source>
</reference>
<keyword evidence="1" id="KW-0472">Membrane</keyword>
<dbReference type="InterPro" id="IPR021484">
    <property type="entry name" value="DUF3137"/>
</dbReference>
<accession>A0ABY2YFX1</accession>
<evidence type="ECO:0000313" key="3">
    <source>
        <dbReference type="Proteomes" id="UP000319739"/>
    </source>
</evidence>
<keyword evidence="3" id="KW-1185">Reference proteome</keyword>
<sequence>MVIVYDQNSPNNKWSQETFQRISELEKLEQYQAKLLIMKEQMKNNIHWRNATILGGILAFLSFQLVRWRAAIVIILLVVVFYYLPAYKKRKALFGDQVRSNEEIYITDFLCPILKEVFPQAELTLTADYPMNVLQVISPRSTKFDLFHQLSFHDEKNLVVANLYAYHIETRTKRDSSGETHTVREEVEDFAGQIFSLKAPISFPGHLRVVPTKKSLFLKRELKGAYPGAGPNEVQIETEDIQNNENYNIYCTDELAARKFLKPKILEWFDQQISQNAMCVYLVQDTLYISLYTNRYLFPTPNRKDAIESLSIAAEYQKLCREIDLIDELTNIFKGE</sequence>
<keyword evidence="1" id="KW-1133">Transmembrane helix</keyword>
<evidence type="ECO:0000313" key="2">
    <source>
        <dbReference type="EMBL" id="TPE37836.1"/>
    </source>
</evidence>
<dbReference type="Proteomes" id="UP000319739">
    <property type="component" value="Unassembled WGS sequence"/>
</dbReference>
<dbReference type="Pfam" id="PF11335">
    <property type="entry name" value="DUF3137"/>
    <property type="match status" value="1"/>
</dbReference>
<organism evidence="2 3">
    <name type="scientific">Streptococcus xiaochunlingii</name>
    <dbReference type="NCBI Taxonomy" id="2589788"/>
    <lineage>
        <taxon>Bacteria</taxon>
        <taxon>Bacillati</taxon>
        <taxon>Bacillota</taxon>
        <taxon>Bacilli</taxon>
        <taxon>Lactobacillales</taxon>
        <taxon>Streptococcaceae</taxon>
        <taxon>Streptococcus</taxon>
    </lineage>
</organism>
<keyword evidence="1" id="KW-0812">Transmembrane</keyword>
<protein>
    <submittedName>
        <fullName evidence="2">DUF3137 domain-containing protein</fullName>
    </submittedName>
</protein>
<name>A0ABY2YFX1_9STRE</name>
<feature type="transmembrane region" description="Helical" evidence="1">
    <location>
        <begin position="46"/>
        <end position="62"/>
    </location>
</feature>